<sequence length="90" mass="9844">MSGGDTPTTTQAEVDRVWELLMLDLDHAGVPHAGWHLEKGQWGHHDVESRYWLIVDTHNNGRVIQNLGVSRASAYAALSGIRVGVKLACA</sequence>
<protein>
    <submittedName>
        <fullName evidence="1">Uncharacterized protein</fullName>
    </submittedName>
</protein>
<name>A0A4Y6EII5_9CAUD</name>
<dbReference type="GeneID" id="64766083"/>
<dbReference type="KEGG" id="vg:64766083"/>
<dbReference type="Proteomes" id="UP000318375">
    <property type="component" value="Segment"/>
</dbReference>
<organism evidence="1 2">
    <name type="scientific">Gordonia phage Pupper</name>
    <dbReference type="NCBI Taxonomy" id="2571249"/>
    <lineage>
        <taxon>Viruses</taxon>
        <taxon>Duplodnaviria</taxon>
        <taxon>Heunggongvirae</taxon>
        <taxon>Uroviricota</taxon>
        <taxon>Caudoviricetes</taxon>
        <taxon>Puppervirus</taxon>
        <taxon>Puppervirus Pupper</taxon>
    </lineage>
</organism>
<gene>
    <name evidence="1" type="primary">64</name>
    <name evidence="1" type="ORF">SEA_PUPPER_64</name>
</gene>
<accession>A0A4Y6EII5</accession>
<reference evidence="1 2" key="1">
    <citation type="submission" date="2019-05" db="EMBL/GenBank/DDBJ databases">
        <authorList>
            <person name="Pope W.H."/>
            <person name="Garlena R.A."/>
            <person name="Russell D.A."/>
            <person name="Jacobs-Sera D."/>
            <person name="Hatfull G.F."/>
        </authorList>
    </citation>
    <scope>NUCLEOTIDE SEQUENCE [LARGE SCALE GENOMIC DNA]</scope>
</reference>
<dbReference type="EMBL" id="MK977695">
    <property type="protein sequence ID" value="QDF18550.1"/>
    <property type="molecule type" value="Genomic_DNA"/>
</dbReference>
<keyword evidence="2" id="KW-1185">Reference proteome</keyword>
<dbReference type="RefSeq" id="YP_010058852.1">
    <property type="nucleotide sequence ID" value="NC_054723.1"/>
</dbReference>
<evidence type="ECO:0000313" key="2">
    <source>
        <dbReference type="Proteomes" id="UP000318375"/>
    </source>
</evidence>
<proteinExistence type="predicted"/>
<evidence type="ECO:0000313" key="1">
    <source>
        <dbReference type="EMBL" id="QDF18550.1"/>
    </source>
</evidence>